<proteinExistence type="predicted"/>
<dbReference type="Pfam" id="PF09739">
    <property type="entry name" value="MCM_bind"/>
    <property type="match status" value="1"/>
</dbReference>
<name>A0A1Y1WAG5_9FUNG</name>
<dbReference type="Proteomes" id="UP000193922">
    <property type="component" value="Unassembled WGS sequence"/>
</dbReference>
<dbReference type="GeneID" id="63800009"/>
<sequence>MDTNVRVLVLSAGKSILHNDCDVYLSSELCSLLAKTQDEPPVVLDPLHRDQIRQYLANARNLEFRVPQAVSEKISEEYAESRKQAHATGAKMMTQTELSGVITVARLVSIAKGEAELTMESWSEANELEQARVARNSQAKACKQGAGAVTVKLLLNKFRNPPCEIPIPSFS</sequence>
<dbReference type="Gene3D" id="3.40.50.300">
    <property type="entry name" value="P-loop containing nucleotide triphosphate hydrolases"/>
    <property type="match status" value="1"/>
</dbReference>
<evidence type="ECO:0000256" key="1">
    <source>
        <dbReference type="ARBA" id="ARBA00004123"/>
    </source>
</evidence>
<dbReference type="GO" id="GO:0006261">
    <property type="term" value="P:DNA-templated DNA replication"/>
    <property type="evidence" value="ECO:0007669"/>
    <property type="project" value="TreeGrafter"/>
</dbReference>
<protein>
    <submittedName>
        <fullName evidence="3">Uncharacterized protein</fullName>
    </submittedName>
</protein>
<keyword evidence="2" id="KW-0539">Nucleus</keyword>
<reference evidence="3 4" key="1">
    <citation type="submission" date="2016-07" db="EMBL/GenBank/DDBJ databases">
        <title>Pervasive Adenine N6-methylation of Active Genes in Fungi.</title>
        <authorList>
            <consortium name="DOE Joint Genome Institute"/>
            <person name="Mondo S.J."/>
            <person name="Dannebaum R.O."/>
            <person name="Kuo R.C."/>
            <person name="Labutti K."/>
            <person name="Haridas S."/>
            <person name="Kuo A."/>
            <person name="Salamov A."/>
            <person name="Ahrendt S.R."/>
            <person name="Lipzen A."/>
            <person name="Sullivan W."/>
            <person name="Andreopoulos W.B."/>
            <person name="Clum A."/>
            <person name="Lindquist E."/>
            <person name="Daum C."/>
            <person name="Ramamoorthy G.K."/>
            <person name="Gryganskyi A."/>
            <person name="Culley D."/>
            <person name="Magnuson J.K."/>
            <person name="James T.Y."/>
            <person name="O'Malley M.A."/>
            <person name="Stajich J.E."/>
            <person name="Spatafora J.W."/>
            <person name="Visel A."/>
            <person name="Grigoriev I.V."/>
        </authorList>
    </citation>
    <scope>NUCLEOTIDE SEQUENCE [LARGE SCALE GENOMIC DNA]</scope>
    <source>
        <strain evidence="3 4">ATCC 12442</strain>
    </source>
</reference>
<dbReference type="GO" id="GO:0005634">
    <property type="term" value="C:nucleus"/>
    <property type="evidence" value="ECO:0007669"/>
    <property type="project" value="UniProtKB-SubCell"/>
</dbReference>
<dbReference type="RefSeq" id="XP_040744100.1">
    <property type="nucleotide sequence ID" value="XM_040883361.1"/>
</dbReference>
<dbReference type="STRING" id="61395.A0A1Y1WAG5"/>
<dbReference type="EMBL" id="MCFD01000005">
    <property type="protein sequence ID" value="ORX70521.1"/>
    <property type="molecule type" value="Genomic_DNA"/>
</dbReference>
<evidence type="ECO:0000313" key="3">
    <source>
        <dbReference type="EMBL" id="ORX70521.1"/>
    </source>
</evidence>
<dbReference type="InterPro" id="IPR027417">
    <property type="entry name" value="P-loop_NTPase"/>
</dbReference>
<dbReference type="PANTHER" id="PTHR13489">
    <property type="entry name" value="MINI-CHROMOSOME MAINTENANCE COMPLEX-BINDING PROTEIN"/>
    <property type="match status" value="1"/>
</dbReference>
<dbReference type="InterPro" id="IPR019140">
    <property type="entry name" value="MCM_complex-bd"/>
</dbReference>
<comment type="subcellular location">
    <subcellularLocation>
        <location evidence="1">Nucleus</location>
    </subcellularLocation>
</comment>
<evidence type="ECO:0000256" key="2">
    <source>
        <dbReference type="ARBA" id="ARBA00023242"/>
    </source>
</evidence>
<dbReference type="AlphaFoldDB" id="A0A1Y1WAG5"/>
<comment type="caution">
    <text evidence="3">The sequence shown here is derived from an EMBL/GenBank/DDBJ whole genome shotgun (WGS) entry which is preliminary data.</text>
</comment>
<organism evidence="3 4">
    <name type="scientific">Linderina pennispora</name>
    <dbReference type="NCBI Taxonomy" id="61395"/>
    <lineage>
        <taxon>Eukaryota</taxon>
        <taxon>Fungi</taxon>
        <taxon>Fungi incertae sedis</taxon>
        <taxon>Zoopagomycota</taxon>
        <taxon>Kickxellomycotina</taxon>
        <taxon>Kickxellomycetes</taxon>
        <taxon>Kickxellales</taxon>
        <taxon>Kickxellaceae</taxon>
        <taxon>Linderina</taxon>
    </lineage>
</organism>
<gene>
    <name evidence="3" type="ORF">DL89DRAFT_135497</name>
</gene>
<evidence type="ECO:0000313" key="4">
    <source>
        <dbReference type="Proteomes" id="UP000193922"/>
    </source>
</evidence>
<accession>A0A1Y1WAG5</accession>
<keyword evidence="4" id="KW-1185">Reference proteome</keyword>
<dbReference type="PANTHER" id="PTHR13489:SF0">
    <property type="entry name" value="MINI-CHROMOSOME MAINTENANCE COMPLEX-BINDING PROTEIN"/>
    <property type="match status" value="1"/>
</dbReference>
<dbReference type="GO" id="GO:0003682">
    <property type="term" value="F:chromatin binding"/>
    <property type="evidence" value="ECO:0007669"/>
    <property type="project" value="TreeGrafter"/>
</dbReference>
<dbReference type="OrthoDB" id="329666at2759"/>